<organism evidence="1 2">
    <name type="scientific">Desulfosarcina alkanivorans</name>
    <dbReference type="NCBI Taxonomy" id="571177"/>
    <lineage>
        <taxon>Bacteria</taxon>
        <taxon>Pseudomonadati</taxon>
        <taxon>Thermodesulfobacteriota</taxon>
        <taxon>Desulfobacteria</taxon>
        <taxon>Desulfobacterales</taxon>
        <taxon>Desulfosarcinaceae</taxon>
        <taxon>Desulfosarcina</taxon>
    </lineage>
</organism>
<evidence type="ECO:0008006" key="3">
    <source>
        <dbReference type="Google" id="ProtNLM"/>
    </source>
</evidence>
<gene>
    <name evidence="1" type="ORF">DSCA_63170</name>
</gene>
<dbReference type="Proteomes" id="UP000427906">
    <property type="component" value="Chromosome"/>
</dbReference>
<dbReference type="CDD" id="cd22784">
    <property type="entry name" value="DPBB_MltA_YuiC-like"/>
    <property type="match status" value="1"/>
</dbReference>
<evidence type="ECO:0000313" key="1">
    <source>
        <dbReference type="EMBL" id="BBO72387.1"/>
    </source>
</evidence>
<evidence type="ECO:0000313" key="2">
    <source>
        <dbReference type="Proteomes" id="UP000427906"/>
    </source>
</evidence>
<name>A0A5K7Z794_9BACT</name>
<keyword evidence="2" id="KW-1185">Reference proteome</keyword>
<proteinExistence type="predicted"/>
<protein>
    <recommendedName>
        <fullName evidence="3">RlpA-like protein double-psi beta-barrel domain-containing protein</fullName>
    </recommendedName>
</protein>
<dbReference type="KEGG" id="dalk:DSCA_63170"/>
<reference evidence="1 2" key="1">
    <citation type="submission" date="2019-11" db="EMBL/GenBank/DDBJ databases">
        <title>Comparative genomics of hydrocarbon-degrading Desulfosarcina strains.</title>
        <authorList>
            <person name="Watanabe M."/>
            <person name="Kojima H."/>
            <person name="Fukui M."/>
        </authorList>
    </citation>
    <scope>NUCLEOTIDE SEQUENCE [LARGE SCALE GENOMIC DNA]</scope>
    <source>
        <strain evidence="1 2">PL12</strain>
    </source>
</reference>
<dbReference type="EMBL" id="AP021874">
    <property type="protein sequence ID" value="BBO72387.1"/>
    <property type="molecule type" value="Genomic_DNA"/>
</dbReference>
<sequence length="121" mass="13785">MVNPMGPADSWQKDPKPPATIRVVTAYNVGDPRQTDDTPCISANGEDICKALSMGKKRCAANFVPLGTRLHVETVGVCLVTDRTHRRYRERVDIAMHKHEYQKARHFGRQRLMVEVIDTRR</sequence>
<accession>A0A5K7Z794</accession>
<dbReference type="AlphaFoldDB" id="A0A5K7Z794"/>